<dbReference type="InterPro" id="IPR003594">
    <property type="entry name" value="HATPase_dom"/>
</dbReference>
<dbReference type="Proteomes" id="UP000319908">
    <property type="component" value="Unassembled WGS sequence"/>
</dbReference>
<feature type="modified residue" description="4-aspartylphosphate" evidence="7">
    <location>
        <position position="724"/>
    </location>
</feature>
<dbReference type="SMART" id="SM00388">
    <property type="entry name" value="HisKA"/>
    <property type="match status" value="1"/>
</dbReference>
<evidence type="ECO:0000313" key="13">
    <source>
        <dbReference type="EMBL" id="TWU15431.1"/>
    </source>
</evidence>
<dbReference type="EC" id="2.7.13.3" evidence="2"/>
<dbReference type="Gene3D" id="3.30.565.10">
    <property type="entry name" value="Histidine kinase-like ATPase, C-terminal domain"/>
    <property type="match status" value="1"/>
</dbReference>
<dbReference type="InterPro" id="IPR011006">
    <property type="entry name" value="CheY-like_superfamily"/>
</dbReference>
<dbReference type="SMART" id="SM00448">
    <property type="entry name" value="REC"/>
    <property type="match status" value="3"/>
</dbReference>
<evidence type="ECO:0000259" key="12">
    <source>
        <dbReference type="PROSITE" id="PS50110"/>
    </source>
</evidence>
<dbReference type="SMART" id="SM00387">
    <property type="entry name" value="HATPase_c"/>
    <property type="match status" value="1"/>
</dbReference>
<dbReference type="InterPro" id="IPR005467">
    <property type="entry name" value="His_kinase_dom"/>
</dbReference>
<dbReference type="InterPro" id="IPR001789">
    <property type="entry name" value="Sig_transdc_resp-reg_receiver"/>
</dbReference>
<evidence type="ECO:0000256" key="2">
    <source>
        <dbReference type="ARBA" id="ARBA00012438"/>
    </source>
</evidence>
<dbReference type="PRINTS" id="PR00344">
    <property type="entry name" value="BCTRLSENSOR"/>
</dbReference>
<dbReference type="CDD" id="cd00082">
    <property type="entry name" value="HisKA"/>
    <property type="match status" value="1"/>
</dbReference>
<name>A0A5C6BVH2_9BACT</name>
<evidence type="ECO:0000256" key="1">
    <source>
        <dbReference type="ARBA" id="ARBA00000085"/>
    </source>
</evidence>
<keyword evidence="10" id="KW-0812">Transmembrane</keyword>
<feature type="transmembrane region" description="Helical" evidence="10">
    <location>
        <begin position="69"/>
        <end position="88"/>
    </location>
</feature>
<dbReference type="SUPFAM" id="SSF47384">
    <property type="entry name" value="Homodimeric domain of signal transducing histidine kinase"/>
    <property type="match status" value="1"/>
</dbReference>
<dbReference type="InterPro" id="IPR036890">
    <property type="entry name" value="HATPase_C_sf"/>
</dbReference>
<dbReference type="CDD" id="cd16922">
    <property type="entry name" value="HATPase_EvgS-ArcB-TorS-like"/>
    <property type="match status" value="1"/>
</dbReference>
<feature type="modified residue" description="4-aspartylphosphate" evidence="7">
    <location>
        <position position="998"/>
    </location>
</feature>
<dbReference type="Gene3D" id="3.30.450.40">
    <property type="match status" value="1"/>
</dbReference>
<comment type="caution">
    <text evidence="13">The sequence shown here is derived from an EMBL/GenBank/DDBJ whole genome shotgun (WGS) entry which is preliminary data.</text>
</comment>
<dbReference type="Pfam" id="PF00512">
    <property type="entry name" value="HisKA"/>
    <property type="match status" value="1"/>
</dbReference>
<keyword evidence="10" id="KW-0472">Membrane</keyword>
<keyword evidence="4 13" id="KW-0808">Transferase</keyword>
<dbReference type="GO" id="GO:0000155">
    <property type="term" value="F:phosphorelay sensor kinase activity"/>
    <property type="evidence" value="ECO:0007669"/>
    <property type="project" value="InterPro"/>
</dbReference>
<dbReference type="Pfam" id="PF13185">
    <property type="entry name" value="GAF_2"/>
    <property type="match status" value="1"/>
</dbReference>
<dbReference type="PANTHER" id="PTHR45339:SF1">
    <property type="entry name" value="HYBRID SIGNAL TRANSDUCTION HISTIDINE KINASE J"/>
    <property type="match status" value="1"/>
</dbReference>
<dbReference type="Gene3D" id="1.10.287.130">
    <property type="match status" value="1"/>
</dbReference>
<feature type="transmembrane region" description="Helical" evidence="10">
    <location>
        <begin position="26"/>
        <end position="57"/>
    </location>
</feature>
<keyword evidence="8" id="KW-0175">Coiled coil</keyword>
<evidence type="ECO:0000256" key="5">
    <source>
        <dbReference type="ARBA" id="ARBA00022777"/>
    </source>
</evidence>
<keyword evidence="6" id="KW-0902">Two-component regulatory system</keyword>
<organism evidence="13 14">
    <name type="scientific">Allorhodopirellula heiligendammensis</name>
    <dbReference type="NCBI Taxonomy" id="2714739"/>
    <lineage>
        <taxon>Bacteria</taxon>
        <taxon>Pseudomonadati</taxon>
        <taxon>Planctomycetota</taxon>
        <taxon>Planctomycetia</taxon>
        <taxon>Pirellulales</taxon>
        <taxon>Pirellulaceae</taxon>
        <taxon>Allorhodopirellula</taxon>
    </lineage>
</organism>
<evidence type="ECO:0000313" key="14">
    <source>
        <dbReference type="Proteomes" id="UP000319908"/>
    </source>
</evidence>
<feature type="transmembrane region" description="Helical" evidence="10">
    <location>
        <begin position="100"/>
        <end position="120"/>
    </location>
</feature>
<evidence type="ECO:0000256" key="6">
    <source>
        <dbReference type="ARBA" id="ARBA00023012"/>
    </source>
</evidence>
<dbReference type="InterPro" id="IPR029016">
    <property type="entry name" value="GAF-like_dom_sf"/>
</dbReference>
<feature type="domain" description="Response regulatory" evidence="12">
    <location>
        <begin position="675"/>
        <end position="788"/>
    </location>
</feature>
<evidence type="ECO:0000256" key="7">
    <source>
        <dbReference type="PROSITE-ProRule" id="PRU00169"/>
    </source>
</evidence>
<dbReference type="SUPFAM" id="SSF52172">
    <property type="entry name" value="CheY-like"/>
    <property type="match status" value="3"/>
</dbReference>
<feature type="domain" description="Response regulatory" evidence="12">
    <location>
        <begin position="943"/>
        <end position="1065"/>
    </location>
</feature>
<evidence type="ECO:0000256" key="9">
    <source>
        <dbReference type="SAM" id="MobiDB-lite"/>
    </source>
</evidence>
<dbReference type="PANTHER" id="PTHR45339">
    <property type="entry name" value="HYBRID SIGNAL TRANSDUCTION HISTIDINE KINASE J"/>
    <property type="match status" value="1"/>
</dbReference>
<gene>
    <name evidence="13" type="primary">rpfC</name>
    <name evidence="13" type="ORF">Poly21_26260</name>
</gene>
<feature type="domain" description="Histidine kinase" evidence="11">
    <location>
        <begin position="386"/>
        <end position="606"/>
    </location>
</feature>
<dbReference type="InterPro" id="IPR004358">
    <property type="entry name" value="Sig_transdc_His_kin-like_C"/>
</dbReference>
<dbReference type="InterPro" id="IPR036097">
    <property type="entry name" value="HisK_dim/P_sf"/>
</dbReference>
<accession>A0A5C6BVH2</accession>
<dbReference type="Pfam" id="PF02518">
    <property type="entry name" value="HATPase_c"/>
    <property type="match status" value="1"/>
</dbReference>
<keyword evidence="10" id="KW-1133">Transmembrane helix</keyword>
<dbReference type="FunFam" id="3.30.565.10:FF:000010">
    <property type="entry name" value="Sensor histidine kinase RcsC"/>
    <property type="match status" value="1"/>
</dbReference>
<dbReference type="InterPro" id="IPR003661">
    <property type="entry name" value="HisK_dim/P_dom"/>
</dbReference>
<evidence type="ECO:0000256" key="3">
    <source>
        <dbReference type="ARBA" id="ARBA00022553"/>
    </source>
</evidence>
<dbReference type="Pfam" id="PF00072">
    <property type="entry name" value="Response_reg"/>
    <property type="match status" value="3"/>
</dbReference>
<dbReference type="OrthoDB" id="9762493at2"/>
<dbReference type="SUPFAM" id="SSF55781">
    <property type="entry name" value="GAF domain-like"/>
    <property type="match status" value="1"/>
</dbReference>
<dbReference type="RefSeq" id="WP_146407310.1">
    <property type="nucleotide sequence ID" value="NZ_SJPU01000002.1"/>
</dbReference>
<comment type="catalytic activity">
    <reaction evidence="1">
        <text>ATP + protein L-histidine = ADP + protein N-phospho-L-histidine.</text>
        <dbReference type="EC" id="2.7.13.3"/>
    </reaction>
</comment>
<dbReference type="CDD" id="cd17546">
    <property type="entry name" value="REC_hyHK_CKI1_RcsC-like"/>
    <property type="match status" value="1"/>
</dbReference>
<feature type="region of interest" description="Disordered" evidence="9">
    <location>
        <begin position="641"/>
        <end position="666"/>
    </location>
</feature>
<evidence type="ECO:0000256" key="8">
    <source>
        <dbReference type="SAM" id="Coils"/>
    </source>
</evidence>
<dbReference type="PROSITE" id="PS50110">
    <property type="entry name" value="RESPONSE_REGULATORY"/>
    <property type="match status" value="3"/>
</dbReference>
<sequence length="1068" mass="117497">MSDTTGYQLALLHRNSQAKAAQRSTLIYLGISATLLGLMLADYLTPLGVAVWIFYLIPITFSLFLRSKGMPLLVTAACTVLMAVTFVTDIDGADRDIAQINRIFGISSFWIIGTVGYFYIANNTIVRQQAWIQSGKAGLAGTMGGDLKPAAFGENVLTFLAEFVDADVGAFFVSDGEVFNRTATHGISSAANMLDQASASEGLIGRAIKSGRLIHFTDVPDGYLTVGTSLGQAQPHSVVIVPMNTEKEVNAVAELGFMRPVSEDVLAFLETISEPVGVAVASSRYRSHLHQLLLEKRQQAEELQQQGEELRVSNEELEVQSQVLQQSQAQLEQQQVELEQSNIQLEEHAQLLQSQRDELARATLATQAKAKEVEAASRYKSDFLANMSHELRTPLNSSLILAKLLAENASGNLTPEQVESAETIHSAGNDLLHLINDILDLSKIEAGKMTVRPEQTWLADVVSELDKTMRPLATQKQLKFHTSISSDVPEQIFTDQQRLEQILKNLLSNAIKFTDRGEVALRITMHSQDAVSIEVSDTGIGIAEEDQQAVFEAFRQVDSAATRKFNGTGLGLSITTELTRILGGKMRLNSKENEGSTFTLILPVAYQPSEEDADIALAPSPPINPTDRDRPPVATGTVAAGSMAAGTETKNSVSPPPTRSRISDDRQKLRGDHRVILIVEDDESFAEILANVAREMEFQCVIATTAQEAMALAAQFLPQAIVLDVGLPDETGLVVLDRLKQDARTRHIPVHMISANDFSETALALGAVGYAVKPVTREMLLETLQSLQTQLNQRTRRVLVVEDDAVQLDSLQKLLASRDVETVGAQTVAECLENLKTTTFDCMVLDLTLPDSSGYSLLETLSSNDDYSFPPVIIYTGRELSTEQEQLLRRYSKSIIIKGAMSPERLLDEVTLFLHQVVEELPEAQQQMIKKARSREAALENRRILVVEDDVRNIFALTSILEPRGAKVQIARNGKEALAALDETGEHADARIDLVLMDVMMPEMDGLTATREIRKQARFRDLPIIMLTAKAMKDDQLECIDAGANDYMAKPLDIDKLLSLVRVWIRKR</sequence>
<keyword evidence="14" id="KW-1185">Reference proteome</keyword>
<dbReference type="CDD" id="cd00156">
    <property type="entry name" value="REC"/>
    <property type="match status" value="2"/>
</dbReference>
<reference evidence="13 14" key="1">
    <citation type="journal article" date="2020" name="Antonie Van Leeuwenhoek">
        <title>Rhodopirellula heiligendammensis sp. nov., Rhodopirellula pilleata sp. nov., and Rhodopirellula solitaria sp. nov. isolated from natural or artificial marine surfaces in Northern Germany and California, USA, and emended description of the genus Rhodopirellula.</title>
        <authorList>
            <person name="Kallscheuer N."/>
            <person name="Wiegand S."/>
            <person name="Jogler M."/>
            <person name="Boedeker C."/>
            <person name="Peeters S.H."/>
            <person name="Rast P."/>
            <person name="Heuer A."/>
            <person name="Jetten M.S.M."/>
            <person name="Rohde M."/>
            <person name="Jogler C."/>
        </authorList>
    </citation>
    <scope>NUCLEOTIDE SEQUENCE [LARGE SCALE GENOMIC DNA]</scope>
    <source>
        <strain evidence="13 14">Poly21</strain>
    </source>
</reference>
<dbReference type="SMART" id="SM00065">
    <property type="entry name" value="GAF"/>
    <property type="match status" value="1"/>
</dbReference>
<evidence type="ECO:0000256" key="10">
    <source>
        <dbReference type="SAM" id="Phobius"/>
    </source>
</evidence>
<dbReference type="EMBL" id="SJPU01000002">
    <property type="protein sequence ID" value="TWU15431.1"/>
    <property type="molecule type" value="Genomic_DNA"/>
</dbReference>
<dbReference type="InterPro" id="IPR003018">
    <property type="entry name" value="GAF"/>
</dbReference>
<dbReference type="Gene3D" id="3.40.50.2300">
    <property type="match status" value="3"/>
</dbReference>
<evidence type="ECO:0000256" key="4">
    <source>
        <dbReference type="ARBA" id="ARBA00022679"/>
    </source>
</evidence>
<evidence type="ECO:0000259" key="11">
    <source>
        <dbReference type="PROSITE" id="PS50109"/>
    </source>
</evidence>
<feature type="coiled-coil region" evidence="8">
    <location>
        <begin position="286"/>
        <end position="365"/>
    </location>
</feature>
<dbReference type="AlphaFoldDB" id="A0A5C6BVH2"/>
<proteinExistence type="predicted"/>
<dbReference type="PROSITE" id="PS50109">
    <property type="entry name" value="HIS_KIN"/>
    <property type="match status" value="1"/>
</dbReference>
<keyword evidence="5" id="KW-0418">Kinase</keyword>
<feature type="domain" description="Response regulatory" evidence="12">
    <location>
        <begin position="797"/>
        <end position="913"/>
    </location>
</feature>
<dbReference type="SUPFAM" id="SSF55874">
    <property type="entry name" value="ATPase domain of HSP90 chaperone/DNA topoisomerase II/histidine kinase"/>
    <property type="match status" value="1"/>
</dbReference>
<keyword evidence="3 7" id="KW-0597">Phosphoprotein</keyword>
<feature type="modified residue" description="4-aspartylphosphate" evidence="7">
    <location>
        <position position="846"/>
    </location>
</feature>
<protein>
    <recommendedName>
        <fullName evidence="2">histidine kinase</fullName>
        <ecNumber evidence="2">2.7.13.3</ecNumber>
    </recommendedName>
</protein>